<proteinExistence type="inferred from homology"/>
<evidence type="ECO:0000256" key="1">
    <source>
        <dbReference type="ARBA" id="ARBA00004167"/>
    </source>
</evidence>
<evidence type="ECO:0000256" key="7">
    <source>
        <dbReference type="ARBA" id="ARBA00035112"/>
    </source>
</evidence>
<evidence type="ECO:0000313" key="8">
    <source>
        <dbReference type="EMBL" id="KXX74311.1"/>
    </source>
</evidence>
<evidence type="ECO:0000256" key="5">
    <source>
        <dbReference type="ARBA" id="ARBA00023136"/>
    </source>
</evidence>
<keyword evidence="2" id="KW-0812">Transmembrane</keyword>
<comment type="subcellular location">
    <subcellularLocation>
        <location evidence="1">Membrane</location>
        <topology evidence="1">Single-pass membrane protein</topology>
    </subcellularLocation>
</comment>
<dbReference type="STRING" id="100816.A0A175VT23"/>
<dbReference type="Proteomes" id="UP000078237">
    <property type="component" value="Unassembled WGS sequence"/>
</dbReference>
<gene>
    <name evidence="8" type="ORF">MMYC01_209346</name>
</gene>
<comment type="similarity">
    <text evidence="7">Belongs to the ustYa family.</text>
</comment>
<keyword evidence="5" id="KW-0472">Membrane</keyword>
<keyword evidence="6" id="KW-0325">Glycoprotein</keyword>
<evidence type="ECO:0000256" key="2">
    <source>
        <dbReference type="ARBA" id="ARBA00022692"/>
    </source>
</evidence>
<keyword evidence="3" id="KW-1133">Transmembrane helix</keyword>
<dbReference type="GO" id="GO:0016020">
    <property type="term" value="C:membrane"/>
    <property type="evidence" value="ECO:0007669"/>
    <property type="project" value="UniProtKB-SubCell"/>
</dbReference>
<evidence type="ECO:0000256" key="6">
    <source>
        <dbReference type="ARBA" id="ARBA00023180"/>
    </source>
</evidence>
<dbReference type="OrthoDB" id="3687641at2759"/>
<name>A0A175VT23_9PEZI</name>
<dbReference type="Pfam" id="PF11807">
    <property type="entry name" value="UstYa"/>
    <property type="match status" value="1"/>
</dbReference>
<keyword evidence="9" id="KW-1185">Reference proteome</keyword>
<comment type="caution">
    <text evidence="8">The sequence shown here is derived from an EMBL/GenBank/DDBJ whole genome shotgun (WGS) entry which is preliminary data.</text>
</comment>
<evidence type="ECO:0000256" key="3">
    <source>
        <dbReference type="ARBA" id="ARBA00022989"/>
    </source>
</evidence>
<dbReference type="EMBL" id="LCTW02000366">
    <property type="protein sequence ID" value="KXX74311.1"/>
    <property type="molecule type" value="Genomic_DNA"/>
</dbReference>
<sequence>MVQLRQNRSSNTKQDQLMGWRREARMPVIQGQGPRLPGIVSWKVNDPGAGSNIKLHPHEMLKLNETSLKMKDGLGSLAVLGVYHELHCVKRLRKWFYRECYYPNQTDLEFNQRMTHAEHCLQFLRQAAMCHGDIAVTSFKWLHDAEGHVIETTTKEGALHRCVKWDNLRAWARSRRVDLFDPNLLDSEHVDPGDWP</sequence>
<protein>
    <submittedName>
        <fullName evidence="8">Uncharacterized protein</fullName>
    </submittedName>
</protein>
<dbReference type="PANTHER" id="PTHR33365:SF7">
    <property type="entry name" value="TAT PATHWAY SIGNAL SEQUENCE"/>
    <property type="match status" value="1"/>
</dbReference>
<organism evidence="8 9">
    <name type="scientific">Madurella mycetomatis</name>
    <dbReference type="NCBI Taxonomy" id="100816"/>
    <lineage>
        <taxon>Eukaryota</taxon>
        <taxon>Fungi</taxon>
        <taxon>Dikarya</taxon>
        <taxon>Ascomycota</taxon>
        <taxon>Pezizomycotina</taxon>
        <taxon>Sordariomycetes</taxon>
        <taxon>Sordariomycetidae</taxon>
        <taxon>Sordariales</taxon>
        <taxon>Sordariales incertae sedis</taxon>
        <taxon>Madurella</taxon>
    </lineage>
</organism>
<dbReference type="GO" id="GO:0043386">
    <property type="term" value="P:mycotoxin biosynthetic process"/>
    <property type="evidence" value="ECO:0007669"/>
    <property type="project" value="InterPro"/>
</dbReference>
<accession>A0A175VT23</accession>
<keyword evidence="4" id="KW-0843">Virulence</keyword>
<dbReference type="VEuPathDB" id="FungiDB:MMYC01_209346"/>
<dbReference type="InterPro" id="IPR021765">
    <property type="entry name" value="UstYa-like"/>
</dbReference>
<dbReference type="PANTHER" id="PTHR33365">
    <property type="entry name" value="YALI0B05434P"/>
    <property type="match status" value="1"/>
</dbReference>
<evidence type="ECO:0000256" key="4">
    <source>
        <dbReference type="ARBA" id="ARBA00023026"/>
    </source>
</evidence>
<reference evidence="8 9" key="1">
    <citation type="journal article" date="2016" name="Genome Announc.">
        <title>Genome Sequence of Madurella mycetomatis mm55, Isolated from a Human Mycetoma Case in Sudan.</title>
        <authorList>
            <person name="Smit S."/>
            <person name="Derks M.F."/>
            <person name="Bervoets S."/>
            <person name="Fahal A."/>
            <person name="van Leeuwen W."/>
            <person name="van Belkum A."/>
            <person name="van de Sande W.W."/>
        </authorList>
    </citation>
    <scope>NUCLEOTIDE SEQUENCE [LARGE SCALE GENOMIC DNA]</scope>
    <source>
        <strain evidence="9">mm55</strain>
    </source>
</reference>
<evidence type="ECO:0000313" key="9">
    <source>
        <dbReference type="Proteomes" id="UP000078237"/>
    </source>
</evidence>
<dbReference type="AlphaFoldDB" id="A0A175VT23"/>